<proteinExistence type="predicted"/>
<feature type="region of interest" description="Disordered" evidence="1">
    <location>
        <begin position="1"/>
        <end position="49"/>
    </location>
</feature>
<evidence type="ECO:0000313" key="3">
    <source>
        <dbReference type="Proteomes" id="UP000664521"/>
    </source>
</evidence>
<protein>
    <submittedName>
        <fullName evidence="2">Uncharacterized protein</fullName>
    </submittedName>
</protein>
<reference evidence="2" key="1">
    <citation type="submission" date="2021-03" db="EMBL/GenBank/DDBJ databases">
        <authorList>
            <person name="Tagirdzhanova G."/>
        </authorList>
    </citation>
    <scope>NUCLEOTIDE SEQUENCE</scope>
</reference>
<organism evidence="2 3">
    <name type="scientific">Heterodermia speciosa</name>
    <dbReference type="NCBI Taxonomy" id="116794"/>
    <lineage>
        <taxon>Eukaryota</taxon>
        <taxon>Fungi</taxon>
        <taxon>Dikarya</taxon>
        <taxon>Ascomycota</taxon>
        <taxon>Pezizomycotina</taxon>
        <taxon>Lecanoromycetes</taxon>
        <taxon>OSLEUM clade</taxon>
        <taxon>Lecanoromycetidae</taxon>
        <taxon>Caliciales</taxon>
        <taxon>Physciaceae</taxon>
        <taxon>Heterodermia</taxon>
    </lineage>
</organism>
<name>A0A8H3FY85_9LECA</name>
<feature type="compositionally biased region" description="Polar residues" evidence="1">
    <location>
        <begin position="9"/>
        <end position="34"/>
    </location>
</feature>
<comment type="caution">
    <text evidence="2">The sequence shown here is derived from an EMBL/GenBank/DDBJ whole genome shotgun (WGS) entry which is preliminary data.</text>
</comment>
<evidence type="ECO:0000313" key="2">
    <source>
        <dbReference type="EMBL" id="CAF9929848.1"/>
    </source>
</evidence>
<sequence length="156" mass="17045">MNPKLLDTASDSVARDTSQSPDLNYQGQPINTLITPYEKPDGPGPSPSPALKILTTTATLTTPEDGAFTPSFGDKVIRCDLTSPFIRRMPSVASLLRNKRPKPNHPDIADFVERSGEFLSRVAAGTYTEDGMKVVKEYGDQCNKVVRALTDQKDSF</sequence>
<gene>
    <name evidence="2" type="ORF">HETSPECPRED_007471</name>
</gene>
<dbReference type="AlphaFoldDB" id="A0A8H3FY85"/>
<keyword evidence="3" id="KW-1185">Reference proteome</keyword>
<accession>A0A8H3FY85</accession>
<dbReference type="EMBL" id="CAJPDS010000053">
    <property type="protein sequence ID" value="CAF9929848.1"/>
    <property type="molecule type" value="Genomic_DNA"/>
</dbReference>
<dbReference type="Proteomes" id="UP000664521">
    <property type="component" value="Unassembled WGS sequence"/>
</dbReference>
<evidence type="ECO:0000256" key="1">
    <source>
        <dbReference type="SAM" id="MobiDB-lite"/>
    </source>
</evidence>